<keyword evidence="8" id="KW-0460">Magnesium</keyword>
<dbReference type="EMBL" id="LGAV01000001">
    <property type="protein sequence ID" value="KOS16498.1"/>
    <property type="molecule type" value="Genomic_DNA"/>
</dbReference>
<dbReference type="EC" id="2.5.1.59" evidence="3"/>
<dbReference type="Gene3D" id="1.25.40.120">
    <property type="entry name" value="Protein prenylyltransferase"/>
    <property type="match status" value="1"/>
</dbReference>
<reference evidence="15 16" key="1">
    <citation type="submission" date="2015-07" db="EMBL/GenBank/DDBJ databases">
        <title>Draft Genome Sequence of Malassezia furfur CBS1878 and Malassezia pachydermatis CBS1879.</title>
        <authorList>
            <person name="Triana S."/>
            <person name="Ohm R."/>
            <person name="Gonzalez A."/>
            <person name="DeCock H."/>
            <person name="Restrepo S."/>
            <person name="Celis A."/>
        </authorList>
    </citation>
    <scope>NUCLEOTIDE SEQUENCE [LARGE SCALE GENOMIC DNA]</scope>
    <source>
        <strain evidence="15 16">CBS 1879</strain>
    </source>
</reference>
<dbReference type="PANTHER" id="PTHR11129">
    <property type="entry name" value="PROTEIN FARNESYLTRANSFERASE ALPHA SUBUNIT/RAB GERANYLGERANYL TRANSFERASE ALPHA SUBUNIT"/>
    <property type="match status" value="1"/>
</dbReference>
<evidence type="ECO:0000256" key="8">
    <source>
        <dbReference type="ARBA" id="ARBA00022842"/>
    </source>
</evidence>
<dbReference type="PROSITE" id="PS51147">
    <property type="entry name" value="PFTA"/>
    <property type="match status" value="3"/>
</dbReference>
<dbReference type="AlphaFoldDB" id="A0A0M8MQU5"/>
<evidence type="ECO:0000256" key="13">
    <source>
        <dbReference type="ARBA" id="ARBA00043219"/>
    </source>
</evidence>
<dbReference type="Pfam" id="PF01239">
    <property type="entry name" value="PPTA"/>
    <property type="match status" value="4"/>
</dbReference>
<evidence type="ECO:0000256" key="1">
    <source>
        <dbReference type="ARBA" id="ARBA00001946"/>
    </source>
</evidence>
<keyword evidence="16" id="KW-1185">Reference proteome</keyword>
<dbReference type="GO" id="GO:0004662">
    <property type="term" value="F:CAAX-protein geranylgeranyltransferase activity"/>
    <property type="evidence" value="ECO:0007669"/>
    <property type="project" value="UniProtKB-EC"/>
</dbReference>
<protein>
    <recommendedName>
        <fullName evidence="9">Protein farnesyltransferase/geranylgeranyltransferase type-1 subunit alpha</fullName>
        <ecNumber evidence="4">2.5.1.58</ecNumber>
        <ecNumber evidence="3">2.5.1.59</ecNumber>
    </recommendedName>
    <alternativeName>
        <fullName evidence="12">CAAX farnesyltransferase subunit alpha</fullName>
    </alternativeName>
    <alternativeName>
        <fullName evidence="11">FTase-alpha</fullName>
    </alternativeName>
    <alternativeName>
        <fullName evidence="10">Ras proteins prenyltransferase subunit alpha</fullName>
    </alternativeName>
    <alternativeName>
        <fullName evidence="13">Type I protein geranyl-geranyltransferase subunit alpha</fullName>
    </alternativeName>
</protein>
<dbReference type="VEuPathDB" id="FungiDB:Malapachy_3031"/>
<dbReference type="PANTHER" id="PTHR11129:SF1">
    <property type="entry name" value="PROTEIN FARNESYLTRANSFERASE_GERANYLGERANYLTRANSFERASE TYPE-1 SUBUNIT ALPHA"/>
    <property type="match status" value="1"/>
</dbReference>
<dbReference type="RefSeq" id="XP_017994130.1">
    <property type="nucleotide sequence ID" value="XM_018137510.1"/>
</dbReference>
<accession>A0A0M8MQU5</accession>
<feature type="region of interest" description="Disordered" evidence="14">
    <location>
        <begin position="1"/>
        <end position="21"/>
    </location>
</feature>
<evidence type="ECO:0000256" key="9">
    <source>
        <dbReference type="ARBA" id="ARBA00040965"/>
    </source>
</evidence>
<proteinExistence type="inferred from homology"/>
<comment type="cofactor">
    <cofactor evidence="1">
        <name>Mg(2+)</name>
        <dbReference type="ChEBI" id="CHEBI:18420"/>
    </cofactor>
</comment>
<organism evidence="15 16">
    <name type="scientific">Malassezia pachydermatis</name>
    <dbReference type="NCBI Taxonomy" id="77020"/>
    <lineage>
        <taxon>Eukaryota</taxon>
        <taxon>Fungi</taxon>
        <taxon>Dikarya</taxon>
        <taxon>Basidiomycota</taxon>
        <taxon>Ustilaginomycotina</taxon>
        <taxon>Malasseziomycetes</taxon>
        <taxon>Malasseziales</taxon>
        <taxon>Malasseziaceae</taxon>
        <taxon>Malassezia</taxon>
    </lineage>
</organism>
<keyword evidence="7" id="KW-0677">Repeat</keyword>
<dbReference type="EC" id="2.5.1.58" evidence="4"/>
<evidence type="ECO:0000256" key="2">
    <source>
        <dbReference type="ARBA" id="ARBA00006734"/>
    </source>
</evidence>
<gene>
    <name evidence="15" type="ORF">Malapachy_3031</name>
</gene>
<dbReference type="STRING" id="77020.A0A0M8MQU5"/>
<comment type="caution">
    <text evidence="15">The sequence shown here is derived from an EMBL/GenBank/DDBJ whole genome shotgun (WGS) entry which is preliminary data.</text>
</comment>
<keyword evidence="5" id="KW-0637">Prenyltransferase</keyword>
<name>A0A0M8MQU5_9BASI</name>
<dbReference type="OrthoDB" id="10255768at2759"/>
<evidence type="ECO:0000256" key="12">
    <source>
        <dbReference type="ARBA" id="ARBA00043086"/>
    </source>
</evidence>
<dbReference type="GO" id="GO:0005953">
    <property type="term" value="C:CAAX-protein geranylgeranyltransferase complex"/>
    <property type="evidence" value="ECO:0007669"/>
    <property type="project" value="TreeGrafter"/>
</dbReference>
<comment type="similarity">
    <text evidence="2">Belongs to the protein prenyltransferase subunit alpha family.</text>
</comment>
<evidence type="ECO:0000256" key="6">
    <source>
        <dbReference type="ARBA" id="ARBA00022679"/>
    </source>
</evidence>
<evidence type="ECO:0000256" key="14">
    <source>
        <dbReference type="SAM" id="MobiDB-lite"/>
    </source>
</evidence>
<evidence type="ECO:0000256" key="11">
    <source>
        <dbReference type="ARBA" id="ARBA00042436"/>
    </source>
</evidence>
<dbReference type="SUPFAM" id="SSF48439">
    <property type="entry name" value="Protein prenylyltransferase"/>
    <property type="match status" value="1"/>
</dbReference>
<dbReference type="Proteomes" id="UP000037751">
    <property type="component" value="Unassembled WGS sequence"/>
</dbReference>
<feature type="compositionally biased region" description="Low complexity" evidence="14">
    <location>
        <begin position="8"/>
        <end position="17"/>
    </location>
</feature>
<evidence type="ECO:0000256" key="5">
    <source>
        <dbReference type="ARBA" id="ARBA00022602"/>
    </source>
</evidence>
<evidence type="ECO:0000313" key="15">
    <source>
        <dbReference type="EMBL" id="KOS16498.1"/>
    </source>
</evidence>
<evidence type="ECO:0000256" key="10">
    <source>
        <dbReference type="ARBA" id="ARBA00041392"/>
    </source>
</evidence>
<evidence type="ECO:0000256" key="4">
    <source>
        <dbReference type="ARBA" id="ARBA00012702"/>
    </source>
</evidence>
<dbReference type="InterPro" id="IPR002088">
    <property type="entry name" value="Prenyl_trans_a"/>
</dbReference>
<evidence type="ECO:0000256" key="7">
    <source>
        <dbReference type="ARBA" id="ARBA00022737"/>
    </source>
</evidence>
<dbReference type="GO" id="GO:0005965">
    <property type="term" value="C:protein farnesyltransferase complex"/>
    <property type="evidence" value="ECO:0007669"/>
    <property type="project" value="TreeGrafter"/>
</dbReference>
<evidence type="ECO:0000256" key="3">
    <source>
        <dbReference type="ARBA" id="ARBA00012700"/>
    </source>
</evidence>
<dbReference type="GO" id="GO:0004660">
    <property type="term" value="F:protein farnesyltransferase activity"/>
    <property type="evidence" value="ECO:0007669"/>
    <property type="project" value="UniProtKB-EC"/>
</dbReference>
<sequence length="263" mass="30294">MVEIEELSGSGSDTSSSEMEFDPSSHIWADLVPDDQIDGPEPLCPILYDPDCAYRRVMGLFRALRAKYNGEVEVSERSLALTFYLVHLNPANYTIWQYRAQVLIQMATDEDHALLLKKELEFLDHFALINMKNYQVWQHRKVIVSMLGDPSKELDFTKAVLSEDAKNYHTWAYRQWVLSHFGGLDVTPITSNVPGAGSSPELWQGENEFTKTLLEQDIRNNSAFNHRWYCLFGRRMHGRDQLPAEVESVRDAEIRFVDRTASF</sequence>
<dbReference type="GeneID" id="28729386"/>
<keyword evidence="6 15" id="KW-0808">Transferase</keyword>
<evidence type="ECO:0000313" key="16">
    <source>
        <dbReference type="Proteomes" id="UP000037751"/>
    </source>
</evidence>